<dbReference type="HAMAP" id="MF_00528">
    <property type="entry name" value="Maf"/>
    <property type="match status" value="1"/>
</dbReference>
<accession>A0ABW5UCW2</accession>
<gene>
    <name evidence="5" type="ORF">ACFSQ6_10100</name>
</gene>
<dbReference type="Proteomes" id="UP001597418">
    <property type="component" value="Unassembled WGS sequence"/>
</dbReference>
<comment type="function">
    <text evidence="4">Nucleoside triphosphate pyrophosphatase that hydrolyzes dTTP and UTP. May have a dual role in cell division arrest and in preventing the incorporation of modified nucleotides into cellular nucleic acids.</text>
</comment>
<evidence type="ECO:0000313" key="5">
    <source>
        <dbReference type="EMBL" id="MFD2743749.1"/>
    </source>
</evidence>
<evidence type="ECO:0000256" key="3">
    <source>
        <dbReference type="ARBA" id="ARBA00023080"/>
    </source>
</evidence>
<comment type="caution">
    <text evidence="4">Lacks conserved residue(s) required for the propagation of feature annotation.</text>
</comment>
<feature type="site" description="Important for substrate specificity" evidence="4">
    <location>
        <position position="79"/>
    </location>
</feature>
<dbReference type="InterPro" id="IPR003697">
    <property type="entry name" value="Maf-like"/>
</dbReference>
<proteinExistence type="inferred from homology"/>
<dbReference type="CDD" id="cd00555">
    <property type="entry name" value="Maf"/>
    <property type="match status" value="1"/>
</dbReference>
<evidence type="ECO:0000256" key="2">
    <source>
        <dbReference type="ARBA" id="ARBA00022801"/>
    </source>
</evidence>
<dbReference type="Gene3D" id="3.90.950.10">
    <property type="match status" value="1"/>
</dbReference>
<evidence type="ECO:0000313" key="6">
    <source>
        <dbReference type="Proteomes" id="UP001597418"/>
    </source>
</evidence>
<organism evidence="5 6">
    <name type="scientific">Sphingobacterium populi</name>
    <dbReference type="NCBI Taxonomy" id="1812824"/>
    <lineage>
        <taxon>Bacteria</taxon>
        <taxon>Pseudomonadati</taxon>
        <taxon>Bacteroidota</taxon>
        <taxon>Sphingobacteriia</taxon>
        <taxon>Sphingobacteriales</taxon>
        <taxon>Sphingobacteriaceae</taxon>
        <taxon>Sphingobacterium</taxon>
    </lineage>
</organism>
<evidence type="ECO:0000256" key="1">
    <source>
        <dbReference type="ARBA" id="ARBA00001968"/>
    </source>
</evidence>
<comment type="subcellular location">
    <subcellularLocation>
        <location evidence="4">Cytoplasm</location>
    </subcellularLocation>
</comment>
<name>A0ABW5UCW2_9SPHI</name>
<dbReference type="EC" id="3.6.1.9" evidence="4"/>
<dbReference type="GO" id="GO:0016787">
    <property type="term" value="F:hydrolase activity"/>
    <property type="evidence" value="ECO:0007669"/>
    <property type="project" value="UniProtKB-KW"/>
</dbReference>
<keyword evidence="3 4" id="KW-0546">Nucleotide metabolism</keyword>
<comment type="cofactor">
    <cofactor evidence="1 4">
        <name>a divalent metal cation</name>
        <dbReference type="ChEBI" id="CHEBI:60240"/>
    </cofactor>
</comment>
<dbReference type="EMBL" id="JBHUMB010000013">
    <property type="protein sequence ID" value="MFD2743749.1"/>
    <property type="molecule type" value="Genomic_DNA"/>
</dbReference>
<keyword evidence="2 4" id="KW-0378">Hydrolase</keyword>
<keyword evidence="4" id="KW-0963">Cytoplasm</keyword>
<feature type="site" description="Important for substrate specificity" evidence="4">
    <location>
        <position position="162"/>
    </location>
</feature>
<dbReference type="PANTHER" id="PTHR43213">
    <property type="entry name" value="BIFUNCTIONAL DTTP/UTP PYROPHOSPHATASE/METHYLTRANSFERASE PROTEIN-RELATED"/>
    <property type="match status" value="1"/>
</dbReference>
<sequence length="199" mass="22572">MILNEKLKDTRIILGSQSPRRQELLRRLDLDFTVEIPEVDEHIDTSLTPEDIVCSIAEAKLTAFSANSYHDHLVIVADTLVADEHGTMLGKPADADEAKAVLSRLSGRQHAVYTGVILALRGRIHRFVERTTVWFVDLEQDEIDYYIANYNPMDKAGSYGIQEWIGRIAVERIDGAYENVMGLPTARLYHEMKQFLAQD</sequence>
<dbReference type="RefSeq" id="WP_066756955.1">
    <property type="nucleotide sequence ID" value="NZ_JBHUMB010000013.1"/>
</dbReference>
<comment type="catalytic activity">
    <reaction evidence="4">
        <text>UTP + H2O = UMP + diphosphate + H(+)</text>
        <dbReference type="Rhea" id="RHEA:29395"/>
        <dbReference type="ChEBI" id="CHEBI:15377"/>
        <dbReference type="ChEBI" id="CHEBI:15378"/>
        <dbReference type="ChEBI" id="CHEBI:33019"/>
        <dbReference type="ChEBI" id="CHEBI:46398"/>
        <dbReference type="ChEBI" id="CHEBI:57865"/>
        <dbReference type="EC" id="3.6.1.9"/>
    </reaction>
</comment>
<evidence type="ECO:0000256" key="4">
    <source>
        <dbReference type="HAMAP-Rule" id="MF_00528"/>
    </source>
</evidence>
<dbReference type="InterPro" id="IPR029001">
    <property type="entry name" value="ITPase-like_fam"/>
</dbReference>
<reference evidence="6" key="1">
    <citation type="journal article" date="2019" name="Int. J. Syst. Evol. Microbiol.">
        <title>The Global Catalogue of Microorganisms (GCM) 10K type strain sequencing project: providing services to taxonomists for standard genome sequencing and annotation.</title>
        <authorList>
            <consortium name="The Broad Institute Genomics Platform"/>
            <consortium name="The Broad Institute Genome Sequencing Center for Infectious Disease"/>
            <person name="Wu L."/>
            <person name="Ma J."/>
        </authorList>
    </citation>
    <scope>NUCLEOTIDE SEQUENCE [LARGE SCALE GENOMIC DNA]</scope>
    <source>
        <strain evidence="6">KCTC 42247</strain>
    </source>
</reference>
<feature type="site" description="Important for substrate specificity" evidence="4">
    <location>
        <position position="20"/>
    </location>
</feature>
<dbReference type="SUPFAM" id="SSF52972">
    <property type="entry name" value="ITPase-like"/>
    <property type="match status" value="1"/>
</dbReference>
<protein>
    <recommendedName>
        <fullName evidence="4">dTTP/UTP pyrophosphatase</fullName>
        <shortName evidence="4">dTTPase/UTPase</shortName>
        <ecNumber evidence="4">3.6.1.9</ecNumber>
    </recommendedName>
    <alternativeName>
        <fullName evidence="4">Nucleoside triphosphate pyrophosphatase</fullName>
    </alternativeName>
    <alternativeName>
        <fullName evidence="4">Nucleotide pyrophosphatase</fullName>
        <shortName evidence="4">Nucleotide PPase</shortName>
    </alternativeName>
</protein>
<dbReference type="Pfam" id="PF02545">
    <property type="entry name" value="Maf"/>
    <property type="match status" value="1"/>
</dbReference>
<comment type="similarity">
    <text evidence="4">Belongs to the Maf family. YhdE subfamily.</text>
</comment>
<feature type="active site" description="Proton acceptor" evidence="4">
    <location>
        <position position="78"/>
    </location>
</feature>
<dbReference type="NCBIfam" id="TIGR00172">
    <property type="entry name" value="maf"/>
    <property type="match status" value="1"/>
</dbReference>
<keyword evidence="6" id="KW-1185">Reference proteome</keyword>
<dbReference type="PIRSF" id="PIRSF006305">
    <property type="entry name" value="Maf"/>
    <property type="match status" value="1"/>
</dbReference>
<comment type="caution">
    <text evidence="5">The sequence shown here is derived from an EMBL/GenBank/DDBJ whole genome shotgun (WGS) entry which is preliminary data.</text>
</comment>
<dbReference type="PANTHER" id="PTHR43213:SF5">
    <property type="entry name" value="BIFUNCTIONAL DTTP_UTP PYROPHOSPHATASE_METHYLTRANSFERASE PROTEIN-RELATED"/>
    <property type="match status" value="1"/>
</dbReference>
<comment type="catalytic activity">
    <reaction evidence="4">
        <text>dTTP + H2O = dTMP + diphosphate + H(+)</text>
        <dbReference type="Rhea" id="RHEA:28534"/>
        <dbReference type="ChEBI" id="CHEBI:15377"/>
        <dbReference type="ChEBI" id="CHEBI:15378"/>
        <dbReference type="ChEBI" id="CHEBI:33019"/>
        <dbReference type="ChEBI" id="CHEBI:37568"/>
        <dbReference type="ChEBI" id="CHEBI:63528"/>
        <dbReference type="EC" id="3.6.1.9"/>
    </reaction>
</comment>